<organism evidence="3 4">
    <name type="scientific">Mycena metata</name>
    <dbReference type="NCBI Taxonomy" id="1033252"/>
    <lineage>
        <taxon>Eukaryota</taxon>
        <taxon>Fungi</taxon>
        <taxon>Dikarya</taxon>
        <taxon>Basidiomycota</taxon>
        <taxon>Agaricomycotina</taxon>
        <taxon>Agaricomycetes</taxon>
        <taxon>Agaricomycetidae</taxon>
        <taxon>Agaricales</taxon>
        <taxon>Marasmiineae</taxon>
        <taxon>Mycenaceae</taxon>
        <taxon>Mycena</taxon>
    </lineage>
</organism>
<dbReference type="EMBL" id="JARKIB010000259">
    <property type="protein sequence ID" value="KAJ7718941.1"/>
    <property type="molecule type" value="Genomic_DNA"/>
</dbReference>
<evidence type="ECO:0000256" key="1">
    <source>
        <dbReference type="SAM" id="MobiDB-lite"/>
    </source>
</evidence>
<gene>
    <name evidence="3" type="ORF">B0H16DRAFT_1733919</name>
    <name evidence="2" type="ORF">B0H16DRAFT_1739776</name>
</gene>
<accession>A0AAD7HWY3</accession>
<proteinExistence type="predicted"/>
<dbReference type="AlphaFoldDB" id="A0AAD7HWY3"/>
<feature type="region of interest" description="Disordered" evidence="1">
    <location>
        <begin position="59"/>
        <end position="128"/>
    </location>
</feature>
<dbReference type="Proteomes" id="UP001215598">
    <property type="component" value="Unassembled WGS sequence"/>
</dbReference>
<comment type="caution">
    <text evidence="3">The sequence shown here is derived from an EMBL/GenBank/DDBJ whole genome shotgun (WGS) entry which is preliminary data.</text>
</comment>
<keyword evidence="4" id="KW-1185">Reference proteome</keyword>
<sequence>MFTSAVLGLCDFDASHFKSTAEKLAQFHQALHRFVFTASALNTDISGCRTTPLHHPTSFFPSSTSPASRPSYPLSPAIGSAQKTRSTPLSRALTLGARPDRVAAGEPGAFSSWDSGRPLRPQASPTPTPALVETSTAHIPQAPHLPQRLRAFNTHISADQFPPTILGPSIPSVPALRVASLISAVPSDYLDAKGARRRASYRRK</sequence>
<dbReference type="EMBL" id="JARKIB010000161">
    <property type="protein sequence ID" value="KAJ7730177.1"/>
    <property type="molecule type" value="Genomic_DNA"/>
</dbReference>
<reference evidence="3" key="1">
    <citation type="submission" date="2023-03" db="EMBL/GenBank/DDBJ databases">
        <title>Massive genome expansion in bonnet fungi (Mycena s.s.) driven by repeated elements and novel gene families across ecological guilds.</title>
        <authorList>
            <consortium name="Lawrence Berkeley National Laboratory"/>
            <person name="Harder C.B."/>
            <person name="Miyauchi S."/>
            <person name="Viragh M."/>
            <person name="Kuo A."/>
            <person name="Thoen E."/>
            <person name="Andreopoulos B."/>
            <person name="Lu D."/>
            <person name="Skrede I."/>
            <person name="Drula E."/>
            <person name="Henrissat B."/>
            <person name="Morin E."/>
            <person name="Kohler A."/>
            <person name="Barry K."/>
            <person name="LaButti K."/>
            <person name="Morin E."/>
            <person name="Salamov A."/>
            <person name="Lipzen A."/>
            <person name="Mereny Z."/>
            <person name="Hegedus B."/>
            <person name="Baldrian P."/>
            <person name="Stursova M."/>
            <person name="Weitz H."/>
            <person name="Taylor A."/>
            <person name="Grigoriev I.V."/>
            <person name="Nagy L.G."/>
            <person name="Martin F."/>
            <person name="Kauserud H."/>
        </authorList>
    </citation>
    <scope>NUCLEOTIDE SEQUENCE</scope>
    <source>
        <strain evidence="3">CBHHK182m</strain>
    </source>
</reference>
<name>A0AAD7HWY3_9AGAR</name>
<protein>
    <submittedName>
        <fullName evidence="3">Uncharacterized protein</fullName>
    </submittedName>
</protein>
<evidence type="ECO:0000313" key="2">
    <source>
        <dbReference type="EMBL" id="KAJ7718941.1"/>
    </source>
</evidence>
<evidence type="ECO:0000313" key="4">
    <source>
        <dbReference type="Proteomes" id="UP001215598"/>
    </source>
</evidence>
<feature type="compositionally biased region" description="Low complexity" evidence="1">
    <location>
        <begin position="59"/>
        <end position="72"/>
    </location>
</feature>
<evidence type="ECO:0000313" key="3">
    <source>
        <dbReference type="EMBL" id="KAJ7730177.1"/>
    </source>
</evidence>